<accession>A0A645DKX5</accession>
<dbReference type="NCBIfam" id="NF046006">
    <property type="entry name" value="MAG6450_fam"/>
    <property type="match status" value="1"/>
</dbReference>
<dbReference type="EMBL" id="VSSQ01037317">
    <property type="protein sequence ID" value="MPM89966.1"/>
    <property type="molecule type" value="Genomic_DNA"/>
</dbReference>
<comment type="caution">
    <text evidence="1">The sequence shown here is derived from an EMBL/GenBank/DDBJ whole genome shotgun (WGS) entry which is preliminary data.</text>
</comment>
<gene>
    <name evidence="1" type="ORF">SDC9_137081</name>
</gene>
<evidence type="ECO:0000313" key="1">
    <source>
        <dbReference type="EMBL" id="MPM89966.1"/>
    </source>
</evidence>
<dbReference type="AlphaFoldDB" id="A0A645DKX5"/>
<sequence>MAKKLTDQNTKNIQGSRLVKTEAKFKLSIEHALHNNFCFKKLNRSSLLQLDNFIDETVDKGLTISQVDNLFLRKRGPKEQKTIKGSTQEIMHYGKDRNPFRIFGYYSNGYFVLTKIDPNHETHKA</sequence>
<organism evidence="1">
    <name type="scientific">bioreactor metagenome</name>
    <dbReference type="NCBI Taxonomy" id="1076179"/>
    <lineage>
        <taxon>unclassified sequences</taxon>
        <taxon>metagenomes</taxon>
        <taxon>ecological metagenomes</taxon>
    </lineage>
</organism>
<name>A0A645DKX5_9ZZZZ</name>
<reference evidence="1" key="1">
    <citation type="submission" date="2019-08" db="EMBL/GenBank/DDBJ databases">
        <authorList>
            <person name="Kucharzyk K."/>
            <person name="Murdoch R.W."/>
            <person name="Higgins S."/>
            <person name="Loffler F."/>
        </authorList>
    </citation>
    <scope>NUCLEOTIDE SEQUENCE</scope>
</reference>
<protein>
    <submittedName>
        <fullName evidence="1">Uncharacterized protein</fullName>
    </submittedName>
</protein>
<proteinExistence type="predicted"/>